<dbReference type="AlphaFoldDB" id="A0A1Q8I0U9"/>
<protein>
    <recommendedName>
        <fullName evidence="3">Pentapeptide repeat-containing protein</fullName>
    </recommendedName>
</protein>
<dbReference type="InterPro" id="IPR001646">
    <property type="entry name" value="5peptide_repeat"/>
</dbReference>
<gene>
    <name evidence="1" type="ORF">BKH32_07170</name>
</gene>
<proteinExistence type="predicted"/>
<reference evidence="1 2" key="1">
    <citation type="submission" date="2016-12" db="EMBL/GenBank/DDBJ databases">
        <title>Genomic comparison of strains in the 'Actinomyces naeslundii' group.</title>
        <authorList>
            <person name="Mughal S.R."/>
            <person name="Do T."/>
            <person name="Gilbert S.C."/>
            <person name="Witherden E.A."/>
            <person name="Didelot X."/>
            <person name="Beighton D."/>
        </authorList>
    </citation>
    <scope>NUCLEOTIDE SEQUENCE [LARGE SCALE GENOMIC DNA]</scope>
    <source>
        <strain evidence="1 2">S64C</strain>
    </source>
</reference>
<sequence length="146" mass="16327">MNASGAHFHNYLDLGMSTFTESASFYGAIFSGDARFSHARFRAFANFNMATFRGCVNFSKAFFQGDTRFRGIKYEGGGCGNFGGVRFNVAYWHTDPPIFLEESPGKFISELPSGAGWADFSGELALEVDEPEVWCRENRSRDKLWG</sequence>
<organism evidence="1 2">
    <name type="scientific">Actinomyces oris</name>
    <dbReference type="NCBI Taxonomy" id="544580"/>
    <lineage>
        <taxon>Bacteria</taxon>
        <taxon>Bacillati</taxon>
        <taxon>Actinomycetota</taxon>
        <taxon>Actinomycetes</taxon>
        <taxon>Actinomycetales</taxon>
        <taxon>Actinomycetaceae</taxon>
        <taxon>Actinomyces</taxon>
    </lineage>
</organism>
<comment type="caution">
    <text evidence="1">The sequence shown here is derived from an EMBL/GenBank/DDBJ whole genome shotgun (WGS) entry which is preliminary data.</text>
</comment>
<dbReference type="Gene3D" id="2.160.20.80">
    <property type="entry name" value="E3 ubiquitin-protein ligase SopA"/>
    <property type="match status" value="1"/>
</dbReference>
<dbReference type="Proteomes" id="UP000185736">
    <property type="component" value="Unassembled WGS sequence"/>
</dbReference>
<evidence type="ECO:0008006" key="3">
    <source>
        <dbReference type="Google" id="ProtNLM"/>
    </source>
</evidence>
<name>A0A1Q8I0U9_9ACTO</name>
<dbReference type="Pfam" id="PF13576">
    <property type="entry name" value="Pentapeptide_3"/>
    <property type="match status" value="1"/>
</dbReference>
<dbReference type="EMBL" id="MSGO01000031">
    <property type="protein sequence ID" value="OLL14713.1"/>
    <property type="molecule type" value="Genomic_DNA"/>
</dbReference>
<evidence type="ECO:0000313" key="2">
    <source>
        <dbReference type="Proteomes" id="UP000185736"/>
    </source>
</evidence>
<evidence type="ECO:0000313" key="1">
    <source>
        <dbReference type="EMBL" id="OLL14713.1"/>
    </source>
</evidence>
<accession>A0A1Q8I0U9</accession>